<feature type="domain" description="DprA winged helix" evidence="3">
    <location>
        <begin position="307"/>
        <end position="362"/>
    </location>
</feature>
<feature type="domain" description="Smf/DprA SLOG" evidence="2">
    <location>
        <begin position="85"/>
        <end position="290"/>
    </location>
</feature>
<dbReference type="EMBL" id="PTPZ01000002">
    <property type="protein sequence ID" value="PPZ92241.1"/>
    <property type="molecule type" value="Genomic_DNA"/>
</dbReference>
<dbReference type="Pfam" id="PF17782">
    <property type="entry name" value="WHD_DprA"/>
    <property type="match status" value="1"/>
</dbReference>
<dbReference type="Gene3D" id="3.40.50.450">
    <property type="match status" value="1"/>
</dbReference>
<dbReference type="InterPro" id="IPR057666">
    <property type="entry name" value="DrpA_SLOG"/>
</dbReference>
<comment type="caution">
    <text evidence="4">The sequence shown here is derived from an EMBL/GenBank/DDBJ whole genome shotgun (WGS) entry which is preliminary data.</text>
</comment>
<evidence type="ECO:0000313" key="5">
    <source>
        <dbReference type="Proteomes" id="UP000238565"/>
    </source>
</evidence>
<dbReference type="InterPro" id="IPR003488">
    <property type="entry name" value="DprA"/>
</dbReference>
<dbReference type="AlphaFoldDB" id="A0A2S7I6P5"/>
<dbReference type="SUPFAM" id="SSF102405">
    <property type="entry name" value="MCP/YpsA-like"/>
    <property type="match status" value="1"/>
</dbReference>
<evidence type="ECO:0000313" key="4">
    <source>
        <dbReference type="EMBL" id="PPZ92241.1"/>
    </source>
</evidence>
<dbReference type="Gene3D" id="1.10.10.10">
    <property type="entry name" value="Winged helix-like DNA-binding domain superfamily/Winged helix DNA-binding domain"/>
    <property type="match status" value="1"/>
</dbReference>
<dbReference type="Pfam" id="PF02481">
    <property type="entry name" value="DNA_processg_A"/>
    <property type="match status" value="1"/>
</dbReference>
<evidence type="ECO:0000259" key="2">
    <source>
        <dbReference type="Pfam" id="PF02481"/>
    </source>
</evidence>
<gene>
    <name evidence="4" type="primary">dprA</name>
    <name evidence="4" type="ORF">C3729_04510</name>
</gene>
<sequence length="367" mass="41037">MLHEEHLYSIALRATPLIGDVNFMRLVEITGSAKETWHLSKKLLKEIPGIGSKITKEIGNEKYLQFAEKEIDFCEKNNIKINLRHLKELPKLLSNCDDAPAILYQKGSVDESLTPISIVGTRNMTSYGKHFIEEFLEILKNKKVLIVSGLALGTDGCAHTEALKNQLKTAGVLAHGLHLIYPSQHKKLAAEILEQDGALLTEFNSSDKPDREHFLQRNRIVAGFSPVTIVVETAFGGGSMSTVSYANDYNREVFALPGKINDKYSQGCNLLIAQNKARILQNFEEILDELQLGKEKEKIGSLFAAREIKLSKDLQTIYDTIASQPQISLDDLSEKLDIPPYKLLPILLDFELKGYIKALSGKQYSII</sequence>
<name>A0A2S7I6P5_9FLAO</name>
<dbReference type="InterPro" id="IPR041614">
    <property type="entry name" value="DprA_WH"/>
</dbReference>
<reference evidence="4 5" key="1">
    <citation type="submission" date="2018-02" db="EMBL/GenBank/DDBJ databases">
        <title>Draft genome sequence of bacterial isolates from marine environment.</title>
        <authorList>
            <person name="Singh S.K."/>
            <person name="Hill R."/>
            <person name="Major S."/>
            <person name="Cai H."/>
            <person name="Li Y."/>
        </authorList>
    </citation>
    <scope>NUCLEOTIDE SEQUENCE [LARGE SCALE GENOMIC DNA]</scope>
    <source>
        <strain evidence="4 5">IMET F</strain>
    </source>
</reference>
<organism evidence="4 5">
    <name type="scientific">Cloacibacterium normanense</name>
    <dbReference type="NCBI Taxonomy" id="237258"/>
    <lineage>
        <taxon>Bacteria</taxon>
        <taxon>Pseudomonadati</taxon>
        <taxon>Bacteroidota</taxon>
        <taxon>Flavobacteriia</taxon>
        <taxon>Flavobacteriales</taxon>
        <taxon>Weeksellaceae</taxon>
    </lineage>
</organism>
<evidence type="ECO:0000259" key="3">
    <source>
        <dbReference type="Pfam" id="PF17782"/>
    </source>
</evidence>
<protein>
    <submittedName>
        <fullName evidence="4">DNA-protecting protein DprA</fullName>
    </submittedName>
</protein>
<comment type="similarity">
    <text evidence="1">Belongs to the DprA/Smf family.</text>
</comment>
<dbReference type="Proteomes" id="UP000238565">
    <property type="component" value="Unassembled WGS sequence"/>
</dbReference>
<dbReference type="InterPro" id="IPR036388">
    <property type="entry name" value="WH-like_DNA-bd_sf"/>
</dbReference>
<dbReference type="NCBIfam" id="TIGR00732">
    <property type="entry name" value="dprA"/>
    <property type="match status" value="1"/>
</dbReference>
<dbReference type="PANTHER" id="PTHR43022">
    <property type="entry name" value="PROTEIN SMF"/>
    <property type="match status" value="1"/>
</dbReference>
<accession>A0A2S7I6P5</accession>
<evidence type="ECO:0000256" key="1">
    <source>
        <dbReference type="ARBA" id="ARBA00006525"/>
    </source>
</evidence>
<dbReference type="RefSeq" id="WP_104793058.1">
    <property type="nucleotide sequence ID" value="NZ_PTPZ01000002.1"/>
</dbReference>
<proteinExistence type="inferred from homology"/>
<dbReference type="PANTHER" id="PTHR43022:SF1">
    <property type="entry name" value="PROTEIN SMF"/>
    <property type="match status" value="1"/>
</dbReference>
<dbReference type="GO" id="GO:0009294">
    <property type="term" value="P:DNA-mediated transformation"/>
    <property type="evidence" value="ECO:0007669"/>
    <property type="project" value="InterPro"/>
</dbReference>